<keyword evidence="2" id="KW-0614">Plasmid</keyword>
<dbReference type="RefSeq" id="WP_012614838.1">
    <property type="nucleotide sequence ID" value="NC_011774.1"/>
</dbReference>
<feature type="coiled-coil region" evidence="1">
    <location>
        <begin position="254"/>
        <end position="292"/>
    </location>
</feature>
<dbReference type="AlphaFoldDB" id="B7IZQ1"/>
<evidence type="ECO:0000256" key="1">
    <source>
        <dbReference type="SAM" id="Coils"/>
    </source>
</evidence>
<evidence type="ECO:0000313" key="3">
    <source>
        <dbReference type="Proteomes" id="UP000006744"/>
    </source>
</evidence>
<sequence>MARPLQNKVNRDELYKEVVREIELSPNGEAEISSSNLADKFGVQGPTMDYHLSVLVKDGSLLLLNRRGKYNKKIFTLPSTNVSAEKKDTNQTNIHIPFKSKKSEEKFQEFIQNHLKNKESSTESKMSEIHPADKDKQEVLISESDLVTDINNVFTTKQTSEEKESKKVNDLQEIKQIIPDNAINTTNFQVKELTLDEKIEQFLNKTNQVHTAEKLLSHQDKEIISVMNETIQQNIVYLKDLSEQLTTVENKQLIQHLIDDRNRMNKEVEKLQRELEETRKQSQQNLEKYEIDPNRVRFMQQMIFDTLDNYVNQPNHALALGRTNFRNKISKEINDLVKYTLHLEK</sequence>
<dbReference type="KEGG" id="bcg:BCG9842_A0058"/>
<dbReference type="HOGENOM" id="CLU_768701_0_0_9"/>
<name>B7IZQ1_BACC2</name>
<proteinExistence type="predicted"/>
<reference evidence="2 3" key="1">
    <citation type="submission" date="2008-10" db="EMBL/GenBank/DDBJ databases">
        <title>Genome sequence of Bacillus cereus G9842.</title>
        <authorList>
            <person name="Dodson R.J."/>
            <person name="Durkin A.S."/>
            <person name="Rosovitz M.J."/>
            <person name="Rasko D.A."/>
            <person name="Hoffmaster A."/>
            <person name="Ravel J."/>
            <person name="Sutton G."/>
        </authorList>
    </citation>
    <scope>NUCLEOTIDE SEQUENCE [LARGE SCALE GENOMIC DNA]</scope>
    <source>
        <strain evidence="2 3">G9842</strain>
        <plasmid evidence="2 3">pG9842_140</plasmid>
    </source>
</reference>
<dbReference type="Proteomes" id="UP000006744">
    <property type="component" value="Plasmid pG9842_140"/>
</dbReference>
<geneLocation type="plasmid" evidence="2 3">
    <name>pG9842_140</name>
</geneLocation>
<organism evidence="2 3">
    <name type="scientific">Bacillus cereus (strain G9842)</name>
    <dbReference type="NCBI Taxonomy" id="405531"/>
    <lineage>
        <taxon>Bacteria</taxon>
        <taxon>Bacillati</taxon>
        <taxon>Bacillota</taxon>
        <taxon>Bacilli</taxon>
        <taxon>Bacillales</taxon>
        <taxon>Bacillaceae</taxon>
        <taxon>Bacillus</taxon>
        <taxon>Bacillus cereus group</taxon>
    </lineage>
</organism>
<dbReference type="EMBL" id="CP001188">
    <property type="protein sequence ID" value="ACK98760.1"/>
    <property type="molecule type" value="Genomic_DNA"/>
</dbReference>
<gene>
    <name evidence="2" type="ordered locus">BCG9842_A0058</name>
</gene>
<evidence type="ECO:0000313" key="2">
    <source>
        <dbReference type="EMBL" id="ACK98760.1"/>
    </source>
</evidence>
<protein>
    <submittedName>
        <fullName evidence="2">Uncharacterized protein</fullName>
    </submittedName>
</protein>
<keyword evidence="1" id="KW-0175">Coiled coil</keyword>
<accession>B7IZQ1</accession>